<dbReference type="GO" id="GO:0005819">
    <property type="term" value="C:spindle"/>
    <property type="evidence" value="ECO:0007669"/>
    <property type="project" value="EnsemblMetazoa"/>
</dbReference>
<dbReference type="GO" id="GO:0051301">
    <property type="term" value="P:cell division"/>
    <property type="evidence" value="ECO:0007669"/>
    <property type="project" value="UniProtKB-KW"/>
</dbReference>
<evidence type="ECO:0000256" key="3">
    <source>
        <dbReference type="ARBA" id="ARBA00022737"/>
    </source>
</evidence>
<keyword evidence="5" id="KW-0131">Cell cycle</keyword>
<gene>
    <name evidence="8" type="primary">Dper\GL26984</name>
    <name evidence="8" type="ORF">Dper_GL26984</name>
</gene>
<dbReference type="EMBL" id="CH479218">
    <property type="protein sequence ID" value="EDW33784.1"/>
    <property type="molecule type" value="Genomic_DNA"/>
</dbReference>
<dbReference type="SUPFAM" id="SSF50978">
    <property type="entry name" value="WD40 repeat-like"/>
    <property type="match status" value="1"/>
</dbReference>
<feature type="compositionally biased region" description="Low complexity" evidence="7">
    <location>
        <begin position="91"/>
        <end position="102"/>
    </location>
</feature>
<dbReference type="GO" id="GO:0010997">
    <property type="term" value="F:anaphase-promoting complex binding"/>
    <property type="evidence" value="ECO:0007669"/>
    <property type="project" value="InterPro"/>
</dbReference>
<feature type="region of interest" description="Disordered" evidence="7">
    <location>
        <begin position="358"/>
        <end position="380"/>
    </location>
</feature>
<sequence>MDADGETRGPAPRWKKKLEAAPYNGSLSGLQEAPTKTPGKSSGGDRRSRKSTKTPGGGDRFIPNRTATSFELAHFLVNKESGDGSDEENSNRSSSSSSKEANVLASAHKATRQKLISQVAQVAGSSTAGVGKILAIGNSSGAVELWDCSVERRLRVMCGHRARVGCLAWNSFLVSSGSRDGTIIHHDVRSQDHKISFLAGHSQGVCGLKWSTDFQYLASGGNDNLVNVWSLADSGVGTATNALHKFSEHQAAVRALAWCPWQAGTLATGGGTADRCISSGTSAPALLRHYKELISVHGFADNQLTIWKYPTMAKQANLTGHSARVLQMAMSPDGSTVISAGADETVRLWPCFPPDPLAAKKPSDSGSSRAKQSLFRQSIR</sequence>
<protein>
    <submittedName>
        <fullName evidence="8">GL26984</fullName>
    </submittedName>
</protein>
<dbReference type="PhylomeDB" id="B4H7H3"/>
<feature type="repeat" description="WD" evidence="6">
    <location>
        <begin position="318"/>
        <end position="349"/>
    </location>
</feature>
<dbReference type="PANTHER" id="PTHR19918">
    <property type="entry name" value="CELL DIVISION CYCLE 20 CDC20 FIZZY -RELATED"/>
    <property type="match status" value="1"/>
</dbReference>
<evidence type="ECO:0000313" key="9">
    <source>
        <dbReference type="Proteomes" id="UP000008744"/>
    </source>
</evidence>
<evidence type="ECO:0000256" key="5">
    <source>
        <dbReference type="ARBA" id="ARBA00023306"/>
    </source>
</evidence>
<evidence type="ECO:0000256" key="2">
    <source>
        <dbReference type="ARBA" id="ARBA00022618"/>
    </source>
</evidence>
<dbReference type="PROSITE" id="PS50082">
    <property type="entry name" value="WD_REPEATS_2"/>
    <property type="match status" value="2"/>
</dbReference>
<dbReference type="PANTHER" id="PTHR19918:SF8">
    <property type="entry name" value="FI02843P"/>
    <property type="match status" value="1"/>
</dbReference>
<dbReference type="InterPro" id="IPR033010">
    <property type="entry name" value="Cdc20/Fizzy"/>
</dbReference>
<dbReference type="Pfam" id="PF00400">
    <property type="entry name" value="WD40"/>
    <property type="match status" value="3"/>
</dbReference>
<feature type="repeat" description="WD" evidence="6">
    <location>
        <begin position="198"/>
        <end position="231"/>
    </location>
</feature>
<dbReference type="eggNOG" id="KOG0305">
    <property type="taxonomic scope" value="Eukaryota"/>
</dbReference>
<dbReference type="SMART" id="SM00320">
    <property type="entry name" value="WD40"/>
    <property type="match status" value="5"/>
</dbReference>
<dbReference type="OrthoDB" id="10263272at2759"/>
<evidence type="ECO:0000256" key="6">
    <source>
        <dbReference type="PROSITE-ProRule" id="PRU00221"/>
    </source>
</evidence>
<keyword evidence="1 6" id="KW-0853">WD repeat</keyword>
<dbReference type="InterPro" id="IPR015943">
    <property type="entry name" value="WD40/YVTN_repeat-like_dom_sf"/>
</dbReference>
<dbReference type="OMA" id="WPCFPPD"/>
<reference evidence="8 9" key="1">
    <citation type="journal article" date="2007" name="Nature">
        <title>Evolution of genes and genomes on the Drosophila phylogeny.</title>
        <authorList>
            <consortium name="Drosophila 12 Genomes Consortium"/>
            <person name="Clark A.G."/>
            <person name="Eisen M.B."/>
            <person name="Smith D.R."/>
            <person name="Bergman C.M."/>
            <person name="Oliver B."/>
            <person name="Markow T.A."/>
            <person name="Kaufman T.C."/>
            <person name="Kellis M."/>
            <person name="Gelbart W."/>
            <person name="Iyer V.N."/>
            <person name="Pollard D.A."/>
            <person name="Sackton T.B."/>
            <person name="Larracuente A.M."/>
            <person name="Singh N.D."/>
            <person name="Abad J.P."/>
            <person name="Abt D.N."/>
            <person name="Adryan B."/>
            <person name="Aguade M."/>
            <person name="Akashi H."/>
            <person name="Anderson W.W."/>
            <person name="Aquadro C.F."/>
            <person name="Ardell D.H."/>
            <person name="Arguello R."/>
            <person name="Artieri C.G."/>
            <person name="Barbash D.A."/>
            <person name="Barker D."/>
            <person name="Barsanti P."/>
            <person name="Batterham P."/>
            <person name="Batzoglou S."/>
            <person name="Begun D."/>
            <person name="Bhutkar A."/>
            <person name="Blanco E."/>
            <person name="Bosak S.A."/>
            <person name="Bradley R.K."/>
            <person name="Brand A.D."/>
            <person name="Brent M.R."/>
            <person name="Brooks A.N."/>
            <person name="Brown R.H."/>
            <person name="Butlin R.K."/>
            <person name="Caggese C."/>
            <person name="Calvi B.R."/>
            <person name="Bernardo de Carvalho A."/>
            <person name="Caspi A."/>
            <person name="Castrezana S."/>
            <person name="Celniker S.E."/>
            <person name="Chang J.L."/>
            <person name="Chapple C."/>
            <person name="Chatterji S."/>
            <person name="Chinwalla A."/>
            <person name="Civetta A."/>
            <person name="Clifton S.W."/>
            <person name="Comeron J.M."/>
            <person name="Costello J.C."/>
            <person name="Coyne J.A."/>
            <person name="Daub J."/>
            <person name="David R.G."/>
            <person name="Delcher A.L."/>
            <person name="Delehaunty K."/>
            <person name="Do C.B."/>
            <person name="Ebling H."/>
            <person name="Edwards K."/>
            <person name="Eickbush T."/>
            <person name="Evans J.D."/>
            <person name="Filipski A."/>
            <person name="Findeiss S."/>
            <person name="Freyhult E."/>
            <person name="Fulton L."/>
            <person name="Fulton R."/>
            <person name="Garcia A.C."/>
            <person name="Gardiner A."/>
            <person name="Garfield D.A."/>
            <person name="Garvin B.E."/>
            <person name="Gibson G."/>
            <person name="Gilbert D."/>
            <person name="Gnerre S."/>
            <person name="Godfrey J."/>
            <person name="Good R."/>
            <person name="Gotea V."/>
            <person name="Gravely B."/>
            <person name="Greenberg A.J."/>
            <person name="Griffiths-Jones S."/>
            <person name="Gross S."/>
            <person name="Guigo R."/>
            <person name="Gustafson E.A."/>
            <person name="Haerty W."/>
            <person name="Hahn M.W."/>
            <person name="Halligan D.L."/>
            <person name="Halpern A.L."/>
            <person name="Halter G.M."/>
            <person name="Han M.V."/>
            <person name="Heger A."/>
            <person name="Hillier L."/>
            <person name="Hinrichs A.S."/>
            <person name="Holmes I."/>
            <person name="Hoskins R.A."/>
            <person name="Hubisz M.J."/>
            <person name="Hultmark D."/>
            <person name="Huntley M.A."/>
            <person name="Jaffe D.B."/>
            <person name="Jagadeeshan S."/>
            <person name="Jeck W.R."/>
            <person name="Johnson J."/>
            <person name="Jones C.D."/>
            <person name="Jordan W.C."/>
            <person name="Karpen G.H."/>
            <person name="Kataoka E."/>
            <person name="Keightley P.D."/>
            <person name="Kheradpour P."/>
            <person name="Kirkness E.F."/>
            <person name="Koerich L.B."/>
            <person name="Kristiansen K."/>
            <person name="Kudrna D."/>
            <person name="Kulathinal R.J."/>
            <person name="Kumar S."/>
            <person name="Kwok R."/>
            <person name="Lander E."/>
            <person name="Langley C.H."/>
            <person name="Lapoint R."/>
            <person name="Lazzaro B.P."/>
            <person name="Lee S.J."/>
            <person name="Levesque L."/>
            <person name="Li R."/>
            <person name="Lin C.F."/>
            <person name="Lin M.F."/>
            <person name="Lindblad-Toh K."/>
            <person name="Llopart A."/>
            <person name="Long M."/>
            <person name="Low L."/>
            <person name="Lozovsky E."/>
            <person name="Lu J."/>
            <person name="Luo M."/>
            <person name="Machado C.A."/>
            <person name="Makalowski W."/>
            <person name="Marzo M."/>
            <person name="Matsuda M."/>
            <person name="Matzkin L."/>
            <person name="McAllister B."/>
            <person name="McBride C.S."/>
            <person name="McKernan B."/>
            <person name="McKernan K."/>
            <person name="Mendez-Lago M."/>
            <person name="Minx P."/>
            <person name="Mollenhauer M.U."/>
            <person name="Montooth K."/>
            <person name="Mount S.M."/>
            <person name="Mu X."/>
            <person name="Myers E."/>
            <person name="Negre B."/>
            <person name="Newfeld S."/>
            <person name="Nielsen R."/>
            <person name="Noor M.A."/>
            <person name="O'Grady P."/>
            <person name="Pachter L."/>
            <person name="Papaceit M."/>
            <person name="Parisi M.J."/>
            <person name="Parisi M."/>
            <person name="Parts L."/>
            <person name="Pedersen J.S."/>
            <person name="Pesole G."/>
            <person name="Phillippy A.M."/>
            <person name="Ponting C.P."/>
            <person name="Pop M."/>
            <person name="Porcelli D."/>
            <person name="Powell J.R."/>
            <person name="Prohaska S."/>
            <person name="Pruitt K."/>
            <person name="Puig M."/>
            <person name="Quesneville H."/>
            <person name="Ram K.R."/>
            <person name="Rand D."/>
            <person name="Rasmussen M.D."/>
            <person name="Reed L.K."/>
            <person name="Reenan R."/>
            <person name="Reily A."/>
            <person name="Remington K.A."/>
            <person name="Rieger T.T."/>
            <person name="Ritchie M.G."/>
            <person name="Robin C."/>
            <person name="Rogers Y.H."/>
            <person name="Rohde C."/>
            <person name="Rozas J."/>
            <person name="Rubenfield M.J."/>
            <person name="Ruiz A."/>
            <person name="Russo S."/>
            <person name="Salzberg S.L."/>
            <person name="Sanchez-Gracia A."/>
            <person name="Saranga D.J."/>
            <person name="Sato H."/>
            <person name="Schaeffer S.W."/>
            <person name="Schatz M.C."/>
            <person name="Schlenke T."/>
            <person name="Schwartz R."/>
            <person name="Segarra C."/>
            <person name="Singh R.S."/>
            <person name="Sirot L."/>
            <person name="Sirota M."/>
            <person name="Sisneros N.B."/>
            <person name="Smith C.D."/>
            <person name="Smith T.F."/>
            <person name="Spieth J."/>
            <person name="Stage D.E."/>
            <person name="Stark A."/>
            <person name="Stephan W."/>
            <person name="Strausberg R.L."/>
            <person name="Strempel S."/>
            <person name="Sturgill D."/>
            <person name="Sutton G."/>
            <person name="Sutton G.G."/>
            <person name="Tao W."/>
            <person name="Teichmann S."/>
            <person name="Tobari Y.N."/>
            <person name="Tomimura Y."/>
            <person name="Tsolas J.M."/>
            <person name="Valente V.L."/>
            <person name="Venter E."/>
            <person name="Venter J.C."/>
            <person name="Vicario S."/>
            <person name="Vieira F.G."/>
            <person name="Vilella A.J."/>
            <person name="Villasante A."/>
            <person name="Walenz B."/>
            <person name="Wang J."/>
            <person name="Wasserman M."/>
            <person name="Watts T."/>
            <person name="Wilson D."/>
            <person name="Wilson R.K."/>
            <person name="Wing R.A."/>
            <person name="Wolfner M.F."/>
            <person name="Wong A."/>
            <person name="Wong G.K."/>
            <person name="Wu C.I."/>
            <person name="Wu G."/>
            <person name="Yamamoto D."/>
            <person name="Yang H.P."/>
            <person name="Yang S.P."/>
            <person name="Yorke J.A."/>
            <person name="Yoshida K."/>
            <person name="Zdobnov E."/>
            <person name="Zhang P."/>
            <person name="Zhang Y."/>
            <person name="Zimin A.V."/>
            <person name="Baldwin J."/>
            <person name="Abdouelleil A."/>
            <person name="Abdulkadir J."/>
            <person name="Abebe A."/>
            <person name="Abera B."/>
            <person name="Abreu J."/>
            <person name="Acer S.C."/>
            <person name="Aftuck L."/>
            <person name="Alexander A."/>
            <person name="An P."/>
            <person name="Anderson E."/>
            <person name="Anderson S."/>
            <person name="Arachi H."/>
            <person name="Azer M."/>
            <person name="Bachantsang P."/>
            <person name="Barry A."/>
            <person name="Bayul T."/>
            <person name="Berlin A."/>
            <person name="Bessette D."/>
            <person name="Bloom T."/>
            <person name="Blye J."/>
            <person name="Boguslavskiy L."/>
            <person name="Bonnet C."/>
            <person name="Boukhgalter B."/>
            <person name="Bourzgui I."/>
            <person name="Brown A."/>
            <person name="Cahill P."/>
            <person name="Channer S."/>
            <person name="Cheshatsang Y."/>
            <person name="Chuda L."/>
            <person name="Citroen M."/>
            <person name="Collymore A."/>
            <person name="Cooke P."/>
            <person name="Costello M."/>
            <person name="D'Aco K."/>
            <person name="Daza R."/>
            <person name="De Haan G."/>
            <person name="DeGray S."/>
            <person name="DeMaso C."/>
            <person name="Dhargay N."/>
            <person name="Dooley K."/>
            <person name="Dooley E."/>
            <person name="Doricent M."/>
            <person name="Dorje P."/>
            <person name="Dorjee K."/>
            <person name="Dupes A."/>
            <person name="Elong R."/>
            <person name="Falk J."/>
            <person name="Farina A."/>
            <person name="Faro S."/>
            <person name="Ferguson D."/>
            <person name="Fisher S."/>
            <person name="Foley C.D."/>
            <person name="Franke A."/>
            <person name="Friedrich D."/>
            <person name="Gadbois L."/>
            <person name="Gearin G."/>
            <person name="Gearin C.R."/>
            <person name="Giannoukos G."/>
            <person name="Goode T."/>
            <person name="Graham J."/>
            <person name="Grandbois E."/>
            <person name="Grewal S."/>
            <person name="Gyaltsen K."/>
            <person name="Hafez N."/>
            <person name="Hagos B."/>
            <person name="Hall J."/>
            <person name="Henson C."/>
            <person name="Hollinger A."/>
            <person name="Honan T."/>
            <person name="Huard M.D."/>
            <person name="Hughes L."/>
            <person name="Hurhula B."/>
            <person name="Husby M.E."/>
            <person name="Kamat A."/>
            <person name="Kanga B."/>
            <person name="Kashin S."/>
            <person name="Khazanovich D."/>
            <person name="Kisner P."/>
            <person name="Lance K."/>
            <person name="Lara M."/>
            <person name="Lee W."/>
            <person name="Lennon N."/>
            <person name="Letendre F."/>
            <person name="LeVine R."/>
            <person name="Lipovsky A."/>
            <person name="Liu X."/>
            <person name="Liu J."/>
            <person name="Liu S."/>
            <person name="Lokyitsang T."/>
            <person name="Lokyitsang Y."/>
            <person name="Lubonja R."/>
            <person name="Lui A."/>
            <person name="MacDonald P."/>
            <person name="Magnisalis V."/>
            <person name="Maru K."/>
            <person name="Matthews C."/>
            <person name="McCusker W."/>
            <person name="McDonough S."/>
            <person name="Mehta T."/>
            <person name="Meldrim J."/>
            <person name="Meneus L."/>
            <person name="Mihai O."/>
            <person name="Mihalev A."/>
            <person name="Mihova T."/>
            <person name="Mittelman R."/>
            <person name="Mlenga V."/>
            <person name="Montmayeur A."/>
            <person name="Mulrain L."/>
            <person name="Navidi A."/>
            <person name="Naylor J."/>
            <person name="Negash T."/>
            <person name="Nguyen T."/>
            <person name="Nguyen N."/>
            <person name="Nicol R."/>
            <person name="Norbu C."/>
            <person name="Norbu N."/>
            <person name="Novod N."/>
            <person name="O'Neill B."/>
            <person name="Osman S."/>
            <person name="Markiewicz E."/>
            <person name="Oyono O.L."/>
            <person name="Patti C."/>
            <person name="Phunkhang P."/>
            <person name="Pierre F."/>
            <person name="Priest M."/>
            <person name="Raghuraman S."/>
            <person name="Rege F."/>
            <person name="Reyes R."/>
            <person name="Rise C."/>
            <person name="Rogov P."/>
            <person name="Ross K."/>
            <person name="Ryan E."/>
            <person name="Settipalli S."/>
            <person name="Shea T."/>
            <person name="Sherpa N."/>
            <person name="Shi L."/>
            <person name="Shih D."/>
            <person name="Sparrow T."/>
            <person name="Spaulding J."/>
            <person name="Stalker J."/>
            <person name="Stange-Thomann N."/>
            <person name="Stavropoulos S."/>
            <person name="Stone C."/>
            <person name="Strader C."/>
            <person name="Tesfaye S."/>
            <person name="Thomson T."/>
            <person name="Thoulutsang Y."/>
            <person name="Thoulutsang D."/>
            <person name="Topham K."/>
            <person name="Topping I."/>
            <person name="Tsamla T."/>
            <person name="Vassiliev H."/>
            <person name="Vo A."/>
            <person name="Wangchuk T."/>
            <person name="Wangdi T."/>
            <person name="Weiand M."/>
            <person name="Wilkinson J."/>
            <person name="Wilson A."/>
            <person name="Yadav S."/>
            <person name="Young G."/>
            <person name="Yu Q."/>
            <person name="Zembek L."/>
            <person name="Zhong D."/>
            <person name="Zimmer A."/>
            <person name="Zwirko Z."/>
            <person name="Jaffe D.B."/>
            <person name="Alvarez P."/>
            <person name="Brockman W."/>
            <person name="Butler J."/>
            <person name="Chin C."/>
            <person name="Gnerre S."/>
            <person name="Grabherr M."/>
            <person name="Kleber M."/>
            <person name="Mauceli E."/>
            <person name="MacCallum I."/>
        </authorList>
    </citation>
    <scope>NUCLEOTIDE SEQUENCE [LARGE SCALE GENOMIC DNA]</scope>
    <source>
        <strain evidence="9">MSH-3 / Tucson 14011-0111.49</strain>
    </source>
</reference>
<dbReference type="GO" id="GO:0062099">
    <property type="term" value="P:negative regulation of programmed necrotic cell death"/>
    <property type="evidence" value="ECO:0007669"/>
    <property type="project" value="EnsemblMetazoa"/>
</dbReference>
<keyword evidence="4" id="KW-0498">Mitosis</keyword>
<feature type="region of interest" description="Disordered" evidence="7">
    <location>
        <begin position="78"/>
        <end position="106"/>
    </location>
</feature>
<keyword evidence="2" id="KW-0132">Cell division</keyword>
<dbReference type="STRING" id="7234.B4H7H3"/>
<dbReference type="Gene3D" id="2.130.10.10">
    <property type="entry name" value="YVTN repeat-like/Quinoprotein amine dehydrogenase"/>
    <property type="match status" value="1"/>
</dbReference>
<keyword evidence="3" id="KW-0677">Repeat</keyword>
<proteinExistence type="predicted"/>
<feature type="region of interest" description="Disordered" evidence="7">
    <location>
        <begin position="1"/>
        <end position="64"/>
    </location>
</feature>
<name>B4H7H3_DROPE</name>
<keyword evidence="9" id="KW-1185">Reference proteome</keyword>
<dbReference type="GO" id="GO:0097150">
    <property type="term" value="P:neuronal stem cell population maintenance"/>
    <property type="evidence" value="ECO:0007669"/>
    <property type="project" value="EnsemblMetazoa"/>
</dbReference>
<evidence type="ECO:0000313" key="8">
    <source>
        <dbReference type="EMBL" id="EDW33784.1"/>
    </source>
</evidence>
<dbReference type="GO" id="GO:0007144">
    <property type="term" value="P:female meiosis I"/>
    <property type="evidence" value="ECO:0007669"/>
    <property type="project" value="EnsemblMetazoa"/>
</dbReference>
<dbReference type="GO" id="GO:0005680">
    <property type="term" value="C:anaphase-promoting complex"/>
    <property type="evidence" value="ECO:0007669"/>
    <property type="project" value="EnsemblMetazoa"/>
</dbReference>
<evidence type="ECO:0000256" key="7">
    <source>
        <dbReference type="SAM" id="MobiDB-lite"/>
    </source>
</evidence>
<accession>B4H7H3</accession>
<dbReference type="GO" id="GO:0007147">
    <property type="term" value="P:female meiosis II"/>
    <property type="evidence" value="ECO:0007669"/>
    <property type="project" value="EnsemblMetazoa"/>
</dbReference>
<organism evidence="9">
    <name type="scientific">Drosophila persimilis</name>
    <name type="common">Fruit fly</name>
    <dbReference type="NCBI Taxonomy" id="7234"/>
    <lineage>
        <taxon>Eukaryota</taxon>
        <taxon>Metazoa</taxon>
        <taxon>Ecdysozoa</taxon>
        <taxon>Arthropoda</taxon>
        <taxon>Hexapoda</taxon>
        <taxon>Insecta</taxon>
        <taxon>Pterygota</taxon>
        <taxon>Neoptera</taxon>
        <taxon>Endopterygota</taxon>
        <taxon>Diptera</taxon>
        <taxon>Brachycera</taxon>
        <taxon>Muscomorpha</taxon>
        <taxon>Ephydroidea</taxon>
        <taxon>Drosophilidae</taxon>
        <taxon>Drosophila</taxon>
        <taxon>Sophophora</taxon>
    </lineage>
</organism>
<dbReference type="GO" id="GO:0000776">
    <property type="term" value="C:kinetochore"/>
    <property type="evidence" value="ECO:0007669"/>
    <property type="project" value="EnsemblMetazoa"/>
</dbReference>
<dbReference type="GO" id="GO:1990757">
    <property type="term" value="F:ubiquitin ligase activator activity"/>
    <property type="evidence" value="ECO:0007669"/>
    <property type="project" value="TreeGrafter"/>
</dbReference>
<dbReference type="InterPro" id="IPR001680">
    <property type="entry name" value="WD40_rpt"/>
</dbReference>
<dbReference type="Proteomes" id="UP000008744">
    <property type="component" value="Unassembled WGS sequence"/>
</dbReference>
<feature type="compositionally biased region" description="Polar residues" evidence="7">
    <location>
        <begin position="364"/>
        <end position="380"/>
    </location>
</feature>
<evidence type="ECO:0000256" key="1">
    <source>
        <dbReference type="ARBA" id="ARBA00022574"/>
    </source>
</evidence>
<dbReference type="InterPro" id="IPR036322">
    <property type="entry name" value="WD40_repeat_dom_sf"/>
</dbReference>
<dbReference type="HOGENOM" id="CLU_014831_6_1_1"/>
<dbReference type="GO" id="GO:0005813">
    <property type="term" value="C:centrosome"/>
    <property type="evidence" value="ECO:0007669"/>
    <property type="project" value="EnsemblMetazoa"/>
</dbReference>
<dbReference type="AlphaFoldDB" id="B4H7H3"/>
<dbReference type="GO" id="GO:1905786">
    <property type="term" value="P:positive regulation of anaphase-promoting complex-dependent catabolic process"/>
    <property type="evidence" value="ECO:0007669"/>
    <property type="project" value="TreeGrafter"/>
</dbReference>
<evidence type="ECO:0000256" key="4">
    <source>
        <dbReference type="ARBA" id="ARBA00022776"/>
    </source>
</evidence>
<dbReference type="GO" id="GO:0031145">
    <property type="term" value="P:anaphase-promoting complex-dependent catabolic process"/>
    <property type="evidence" value="ECO:0007669"/>
    <property type="project" value="EnsemblMetazoa"/>
</dbReference>
<dbReference type="PROSITE" id="PS50294">
    <property type="entry name" value="WD_REPEATS_REGION"/>
    <property type="match status" value="2"/>
</dbReference>
<dbReference type="GO" id="GO:0030718">
    <property type="term" value="P:germ-line stem cell population maintenance"/>
    <property type="evidence" value="ECO:0007669"/>
    <property type="project" value="EnsemblMetazoa"/>
</dbReference>